<keyword evidence="9" id="KW-1185">Reference proteome</keyword>
<dbReference type="InterPro" id="IPR000504">
    <property type="entry name" value="RRM_dom"/>
</dbReference>
<dbReference type="Proteomes" id="UP000326939">
    <property type="component" value="Chromosome 15"/>
</dbReference>
<reference evidence="9" key="1">
    <citation type="journal article" date="2019" name="Gigascience">
        <title>De novo genome assembly of the endangered Acer yangbiense, a plant species with extremely small populations endemic to Yunnan Province, China.</title>
        <authorList>
            <person name="Yang J."/>
            <person name="Wariss H.M."/>
            <person name="Tao L."/>
            <person name="Zhang R."/>
            <person name="Yun Q."/>
            <person name="Hollingsworth P."/>
            <person name="Dao Z."/>
            <person name="Luo G."/>
            <person name="Guo H."/>
            <person name="Ma Y."/>
            <person name="Sun W."/>
        </authorList>
    </citation>
    <scope>NUCLEOTIDE SEQUENCE [LARGE SCALE GENOMIC DNA]</scope>
    <source>
        <strain evidence="9">cv. br00</strain>
    </source>
</reference>
<evidence type="ECO:0000256" key="4">
    <source>
        <dbReference type="ARBA" id="ARBA00058438"/>
    </source>
</evidence>
<dbReference type="EMBL" id="VDCV01000015">
    <property type="protein sequence ID" value="KAB5525218.1"/>
    <property type="molecule type" value="Genomic_DNA"/>
</dbReference>
<dbReference type="PROSITE" id="PS50102">
    <property type="entry name" value="RRM"/>
    <property type="match status" value="2"/>
</dbReference>
<keyword evidence="1" id="KW-0677">Repeat</keyword>
<feature type="region of interest" description="Disordered" evidence="6">
    <location>
        <begin position="89"/>
        <end position="129"/>
    </location>
</feature>
<feature type="domain" description="RRM" evidence="7">
    <location>
        <begin position="355"/>
        <end position="428"/>
    </location>
</feature>
<dbReference type="GO" id="GO:0045927">
    <property type="term" value="P:positive regulation of growth"/>
    <property type="evidence" value="ECO:0007669"/>
    <property type="project" value="UniProtKB-ARBA"/>
</dbReference>
<comment type="caution">
    <text evidence="8">The sequence shown here is derived from an EMBL/GenBank/DDBJ whole genome shotgun (WGS) entry which is preliminary data.</text>
</comment>
<feature type="domain" description="RRM" evidence="7">
    <location>
        <begin position="270"/>
        <end position="343"/>
    </location>
</feature>
<dbReference type="AlphaFoldDB" id="A0A5N5K147"/>
<protein>
    <recommendedName>
        <fullName evidence="7">RRM domain-containing protein</fullName>
    </recommendedName>
</protein>
<evidence type="ECO:0000313" key="8">
    <source>
        <dbReference type="EMBL" id="KAB5525218.1"/>
    </source>
</evidence>
<dbReference type="SUPFAM" id="SSF54928">
    <property type="entry name" value="RNA-binding domain, RBD"/>
    <property type="match status" value="2"/>
</dbReference>
<comment type="function">
    <text evidence="4">Probable RNA-binding protein that plays a role in meiosis and vegetative growth.</text>
</comment>
<keyword evidence="3" id="KW-0469">Meiosis</keyword>
<evidence type="ECO:0000256" key="1">
    <source>
        <dbReference type="ARBA" id="ARBA00022737"/>
    </source>
</evidence>
<evidence type="ECO:0000256" key="3">
    <source>
        <dbReference type="ARBA" id="ARBA00023254"/>
    </source>
</evidence>
<dbReference type="GO" id="GO:0045836">
    <property type="term" value="P:positive regulation of meiotic nuclear division"/>
    <property type="evidence" value="ECO:0007669"/>
    <property type="project" value="UniProtKB-ARBA"/>
</dbReference>
<feature type="region of interest" description="Disordered" evidence="6">
    <location>
        <begin position="159"/>
        <end position="179"/>
    </location>
</feature>
<evidence type="ECO:0000256" key="6">
    <source>
        <dbReference type="SAM" id="MobiDB-lite"/>
    </source>
</evidence>
<feature type="compositionally biased region" description="Polar residues" evidence="6">
    <location>
        <begin position="161"/>
        <end position="174"/>
    </location>
</feature>
<evidence type="ECO:0000313" key="9">
    <source>
        <dbReference type="Proteomes" id="UP000326939"/>
    </source>
</evidence>
<dbReference type="FunFam" id="3.30.70.330:FF:000101">
    <property type="entry name" value="Protein MEI2-like 1"/>
    <property type="match status" value="1"/>
</dbReference>
<dbReference type="InterPro" id="IPR034453">
    <property type="entry name" value="MEI2-like_RRM1"/>
</dbReference>
<dbReference type="Pfam" id="PF00076">
    <property type="entry name" value="RRM_1"/>
    <property type="match status" value="2"/>
</dbReference>
<feature type="compositionally biased region" description="Polar residues" evidence="6">
    <location>
        <begin position="94"/>
        <end position="104"/>
    </location>
</feature>
<dbReference type="Pfam" id="PF04059">
    <property type="entry name" value="RRM_2"/>
    <property type="match status" value="1"/>
</dbReference>
<dbReference type="GO" id="GO:0051321">
    <property type="term" value="P:meiotic cell cycle"/>
    <property type="evidence" value="ECO:0007669"/>
    <property type="project" value="UniProtKB-KW"/>
</dbReference>
<dbReference type="CDD" id="cd12529">
    <property type="entry name" value="RRM2_MEI2_like"/>
    <property type="match status" value="1"/>
</dbReference>
<accession>A0A5N5K147</accession>
<dbReference type="SMART" id="SM00360">
    <property type="entry name" value="RRM"/>
    <property type="match status" value="3"/>
</dbReference>
<dbReference type="PANTHER" id="PTHR23189">
    <property type="entry name" value="RNA RECOGNITION MOTIF-CONTAINING"/>
    <property type="match status" value="1"/>
</dbReference>
<dbReference type="FunFam" id="3.30.70.330:FF:000063">
    <property type="entry name" value="MEI2-like protein 5 isoform 2"/>
    <property type="match status" value="1"/>
</dbReference>
<proteinExistence type="predicted"/>
<gene>
    <name evidence="8" type="ORF">DKX38_022967</name>
</gene>
<dbReference type="InterPro" id="IPR012677">
    <property type="entry name" value="Nucleotide-bd_a/b_plait_sf"/>
</dbReference>
<dbReference type="CDD" id="cd12524">
    <property type="entry name" value="RRM1_MEI2_like"/>
    <property type="match status" value="1"/>
</dbReference>
<evidence type="ECO:0000259" key="7">
    <source>
        <dbReference type="PROSITE" id="PS50102"/>
    </source>
</evidence>
<evidence type="ECO:0000256" key="5">
    <source>
        <dbReference type="PROSITE-ProRule" id="PRU00176"/>
    </source>
</evidence>
<organism evidence="8 9">
    <name type="scientific">Salix brachista</name>
    <dbReference type="NCBI Taxonomy" id="2182728"/>
    <lineage>
        <taxon>Eukaryota</taxon>
        <taxon>Viridiplantae</taxon>
        <taxon>Streptophyta</taxon>
        <taxon>Embryophyta</taxon>
        <taxon>Tracheophyta</taxon>
        <taxon>Spermatophyta</taxon>
        <taxon>Magnoliopsida</taxon>
        <taxon>eudicotyledons</taxon>
        <taxon>Gunneridae</taxon>
        <taxon>Pentapetalae</taxon>
        <taxon>rosids</taxon>
        <taxon>fabids</taxon>
        <taxon>Malpighiales</taxon>
        <taxon>Salicaceae</taxon>
        <taxon>Saliceae</taxon>
        <taxon>Salix</taxon>
    </lineage>
</organism>
<sequence length="938" mass="102763">MPFEVMDHRGGTAASSHYFDDIHFPSERQIGFWKPNVMPDQQVGMDGKIDIPSGNCAASLPMERFSSCGPLPMHHTELSRSLLARDPKEKSLISEGSANTSKHAWSSMDHHPKPWSSLSMQPASYSTGRSRVDISGTQWESSLFSSSFSEIFNRKLRSSENDIQSHQPAKTITSSHEEEEPFESLEELEAKTIGNLLPTEDNLFSGVTTESGRGAQINNLDDMEDFDLFSSGGGMELEGDVARGNSGLLRGVSNGLGDSNGSIVVGHPSRTLFVRNISSNIEVSELKALFEQYGDIRTLYTACKHRGFVMISYYDIRAARNAMSALQNKLLKHRNLDIHYSIPKDNPSEKDMNQGTLVVFNLDSSVTIDELRQIFGVYGEIKEIRESPHKHHHKFIEYYDIRAAEAALSALNRSDVAGKQIKIESSHPGGNRSLMQQPEHGQAERNLLQSPFNDLSSGPLATFSPGVSASSYMANGSSQVLHSAIPSPLGAFSELHRSSSVSNNLPSPVTASAAKQFSIDEMKFGNQCMPSIHPHSLPEYHDSFANSIPYNSPSTIRDMPGNFTSKVTEGINSLHIRGVGSNGHLMELNGGVFGSPGTGSCTLPGHHYVWKNSKSGQQHPSNAMIWSNSPSFVNGAHAHHVPHMPGFPRGHTAAHISGESPEASNFHLGALRSVGFPGSSPPHPMEIASHNIFSHVGGSCMDMTKGSGLPTSPQMCQMFPGRNPMISMPASFGSPNERVRNFSHRRIESNSNHSDKKQYELDVDCILRGGDNRTTLMIKNIPNNVEEPMILFTCQLTSRLVNRPLNKCNVGYAFINMTDPQQIIPFHKAFNGKKWEKFNSEKVASLAYARIQGKTALIAHFQNSSLMNEDKRCRPILFHSDGPNAGDPEPFPMGTHIRSRLGKPRSSGNEENHHSGSPSTLANGEDSPRGIHSPSGSD</sequence>
<feature type="compositionally biased region" description="Polar residues" evidence="6">
    <location>
        <begin position="116"/>
        <end position="129"/>
    </location>
</feature>
<dbReference type="InterPro" id="IPR035979">
    <property type="entry name" value="RBD_domain_sf"/>
</dbReference>
<feature type="region of interest" description="Disordered" evidence="6">
    <location>
        <begin position="877"/>
        <end position="938"/>
    </location>
</feature>
<dbReference type="InterPro" id="IPR007201">
    <property type="entry name" value="Mei2-like_Rrm_C"/>
</dbReference>
<dbReference type="Gene3D" id="3.30.70.330">
    <property type="match status" value="2"/>
</dbReference>
<evidence type="ECO:0000256" key="2">
    <source>
        <dbReference type="ARBA" id="ARBA00022884"/>
    </source>
</evidence>
<dbReference type="GO" id="GO:0003723">
    <property type="term" value="F:RNA binding"/>
    <property type="evidence" value="ECO:0007669"/>
    <property type="project" value="UniProtKB-UniRule"/>
</dbReference>
<name>A0A5N5K147_9ROSI</name>
<keyword evidence="2 5" id="KW-0694">RNA-binding</keyword>